<dbReference type="RefSeq" id="XP_073800297.1">
    <property type="nucleotide sequence ID" value="XM_073944196.1"/>
</dbReference>
<accession>A0AC58J1G7</accession>
<dbReference type="Proteomes" id="UP000000437">
    <property type="component" value="Chromosome 3"/>
</dbReference>
<reference evidence="2" key="1">
    <citation type="submission" date="2025-08" db="UniProtKB">
        <authorList>
            <consortium name="RefSeq"/>
        </authorList>
    </citation>
    <scope>IDENTIFICATION</scope>
    <source>
        <strain evidence="2">Tuebingen</strain>
        <tissue evidence="2">Fibroblasts and whole tissue</tissue>
    </source>
</reference>
<protein>
    <submittedName>
        <fullName evidence="2">Uncharacterized protein isoform X1</fullName>
    </submittedName>
</protein>
<organism evidence="1 2">
    <name type="scientific">Danio rerio</name>
    <name type="common">Zebrafish</name>
    <name type="synonym">Brachydanio rerio</name>
    <dbReference type="NCBI Taxonomy" id="7955"/>
    <lineage>
        <taxon>Eukaryota</taxon>
        <taxon>Metazoa</taxon>
        <taxon>Chordata</taxon>
        <taxon>Craniata</taxon>
        <taxon>Vertebrata</taxon>
        <taxon>Euteleostomi</taxon>
        <taxon>Actinopterygii</taxon>
        <taxon>Neopterygii</taxon>
        <taxon>Teleostei</taxon>
        <taxon>Ostariophysi</taxon>
        <taxon>Cypriniformes</taxon>
        <taxon>Danionidae</taxon>
        <taxon>Danioninae</taxon>
        <taxon>Danio</taxon>
    </lineage>
</organism>
<evidence type="ECO:0000313" key="1">
    <source>
        <dbReference type="Proteomes" id="UP000000437"/>
    </source>
</evidence>
<name>A0AC58J1G7_DANRE</name>
<evidence type="ECO:0000313" key="2">
    <source>
        <dbReference type="RefSeq" id="XP_073800297.1"/>
    </source>
</evidence>
<sequence>MAHDQDAEFVDTHFEALIQRCTSVMSIADKLYEKRAFSWEMYSKITNATSRENQKRELSNIVKSGGCDLKSFYQVLQELQPDVIQELGGSSSQTRNENRASESHRRSEEPTRAQNMPDRPEDAIIRWSPSSIKHRSKIEELRKDSSRKKVGSIYFSKSNNYMIGSGGSGMVYLGLKEDGTEVAIKRICKDPQNSKDFENELKHLRDLNLESKNIVRYVDLAEDDDFYYLALQLCENDLVEHMKSLDQEVRNNKEFDLRKIVQDVLLGLQVLHRAGVIHRDIKPKNVLIDSGKNARLADFGLSRKLEEGRSAVHTARAGTQGWEATEILNQSEKSDYKKSSDIQVAGMLVYYILSDGKHPFGGINDREDNIRKGKCCLDHIQDIVAKDLIEWMINKDPAQRLNIDEVLIHPYFLDEHRKYTIHKELGDRPEIQKYETLANLYNLYKDKGYTEGTEPTATLALNDALSELKIKDEKTRLDISTIVGKDLENLWRLFSTAEKITEGKSFSNWKSVLSEIWKNLNKKPPEDVLGLLRVLRNKQTHENVRKEFEEKKIFDLFPDYFISLHRVAKELGWNY</sequence>
<keyword evidence="1" id="KW-1185">Reference proteome</keyword>
<gene>
    <name evidence="2" type="primary">LOC141381152</name>
</gene>
<proteinExistence type="predicted"/>